<dbReference type="EMBL" id="BOMI01000145">
    <property type="protein sequence ID" value="GID78377.1"/>
    <property type="molecule type" value="Genomic_DNA"/>
</dbReference>
<proteinExistence type="predicted"/>
<comment type="caution">
    <text evidence="1">The sequence shown here is derived from an EMBL/GenBank/DDBJ whole genome shotgun (WGS) entry which is preliminary data.</text>
</comment>
<dbReference type="Proteomes" id="UP000609879">
    <property type="component" value="Unassembled WGS sequence"/>
</dbReference>
<reference evidence="1 2" key="1">
    <citation type="submission" date="2021-01" db="EMBL/GenBank/DDBJ databases">
        <title>Whole genome shotgun sequence of Actinoplanes deccanensis NBRC 13994.</title>
        <authorList>
            <person name="Komaki H."/>
            <person name="Tamura T."/>
        </authorList>
    </citation>
    <scope>NUCLEOTIDE SEQUENCE [LARGE SCALE GENOMIC DNA]</scope>
    <source>
        <strain evidence="1 2">NBRC 13994</strain>
    </source>
</reference>
<sequence length="141" mass="14675">MTDPLVSRLEAMLDGVDPVPSEVVEAALAAYDWRDPDAQLATLVDTATAATTTAGVRGDGGTLRTFQAGTVEADIETSSDGGSVVLLGQLAPPSAMTVRAEQPGGVRETQSDEWGRFAFQGLTPGPLRLSFGGARTPWMVV</sequence>
<protein>
    <recommendedName>
        <fullName evidence="3">Carboxypeptidase regulatory-like domain-containing protein</fullName>
    </recommendedName>
</protein>
<evidence type="ECO:0000313" key="2">
    <source>
        <dbReference type="Proteomes" id="UP000609879"/>
    </source>
</evidence>
<keyword evidence="2" id="KW-1185">Reference proteome</keyword>
<evidence type="ECO:0000313" key="1">
    <source>
        <dbReference type="EMBL" id="GID78377.1"/>
    </source>
</evidence>
<organism evidence="1 2">
    <name type="scientific">Paractinoplanes deccanensis</name>
    <dbReference type="NCBI Taxonomy" id="113561"/>
    <lineage>
        <taxon>Bacteria</taxon>
        <taxon>Bacillati</taxon>
        <taxon>Actinomycetota</taxon>
        <taxon>Actinomycetes</taxon>
        <taxon>Micromonosporales</taxon>
        <taxon>Micromonosporaceae</taxon>
        <taxon>Paractinoplanes</taxon>
    </lineage>
</organism>
<gene>
    <name evidence="1" type="ORF">Ade02nite_70180</name>
</gene>
<name>A0ABQ3YEF2_9ACTN</name>
<accession>A0ABQ3YEF2</accession>
<dbReference type="RefSeq" id="WP_203773239.1">
    <property type="nucleotide sequence ID" value="NZ_BAAABO010000028.1"/>
</dbReference>
<evidence type="ECO:0008006" key="3">
    <source>
        <dbReference type="Google" id="ProtNLM"/>
    </source>
</evidence>